<dbReference type="EMBL" id="AMCI01008662">
    <property type="protein sequence ID" value="EJW90710.1"/>
    <property type="molecule type" value="Genomic_DNA"/>
</dbReference>
<dbReference type="AlphaFoldDB" id="J9BT29"/>
<organism evidence="1">
    <name type="scientific">gut metagenome</name>
    <dbReference type="NCBI Taxonomy" id="749906"/>
    <lineage>
        <taxon>unclassified sequences</taxon>
        <taxon>metagenomes</taxon>
        <taxon>organismal metagenomes</taxon>
    </lineage>
</organism>
<sequence length="221" mass="25497">MRYCLALLKITLHTRCVCRRPFIFSMPAIGRFCQMGTILAHCPRRTLTEADRQRNVERRIIRFVQLSYIVVGYSIGNLPLGHLLYQILYRKTVALYLVNKNTASQLIIKVLQPIVITPRLHINLFPHQFGHILQRLHPSLISLHNDLMRDDLLATIKQTILPLIGYRQMIGYQVALACTQHPNQFIHISGHLHPKMQPQTLGKLLGQFILKSHLLPPIIKI</sequence>
<comment type="caution">
    <text evidence="1">The sequence shown here is derived from an EMBL/GenBank/DDBJ whole genome shotgun (WGS) entry which is preliminary data.</text>
</comment>
<accession>J9BT29</accession>
<proteinExistence type="predicted"/>
<protein>
    <submittedName>
        <fullName evidence="1">Uncharacterized protein</fullName>
    </submittedName>
</protein>
<gene>
    <name evidence="1" type="ORF">EVA_21193</name>
</gene>
<evidence type="ECO:0000313" key="1">
    <source>
        <dbReference type="EMBL" id="EJW90710.1"/>
    </source>
</evidence>
<reference evidence="1" key="1">
    <citation type="journal article" date="2012" name="PLoS ONE">
        <title>Gene sets for utilization of primary and secondary nutrition supplies in the distal gut of endangered iberian lynx.</title>
        <authorList>
            <person name="Alcaide M."/>
            <person name="Messina E."/>
            <person name="Richter M."/>
            <person name="Bargiela R."/>
            <person name="Peplies J."/>
            <person name="Huws S.A."/>
            <person name="Newbold C.J."/>
            <person name="Golyshin P.N."/>
            <person name="Simon M.A."/>
            <person name="Lopez G."/>
            <person name="Yakimov M.M."/>
            <person name="Ferrer M."/>
        </authorList>
    </citation>
    <scope>NUCLEOTIDE SEQUENCE</scope>
</reference>
<name>J9BT29_9ZZZZ</name>